<keyword evidence="4" id="KW-1185">Reference proteome</keyword>
<keyword evidence="1" id="KW-1133">Transmembrane helix</keyword>
<name>A0ABQ8Y7N5_9EUKA</name>
<evidence type="ECO:0000256" key="1">
    <source>
        <dbReference type="SAM" id="Phobius"/>
    </source>
</evidence>
<dbReference type="Proteomes" id="UP001150062">
    <property type="component" value="Unassembled WGS sequence"/>
</dbReference>
<sequence length="188" mass="20916">MKIKVLLIFLLFVSSILCCASDKKCTSKDEPRCVDDKCVECREHSDCDLNKYCSEKNECIKYSDDGKFGEFCHTDDCSLIDTQEVCGECNDDGTTIWRGACISYKCYSCWVDRDPTDTSFIINQHSNYAMCVPKGAWGAAGKIVSYQSGNGAPGFVIQDASAIAIISFGIIIFFLLIVQCITFFKMTV</sequence>
<comment type="caution">
    <text evidence="3">The sequence shown here is derived from an EMBL/GenBank/DDBJ whole genome shotgun (WGS) entry which is preliminary data.</text>
</comment>
<feature type="signal peptide" evidence="2">
    <location>
        <begin position="1"/>
        <end position="18"/>
    </location>
</feature>
<evidence type="ECO:0000313" key="3">
    <source>
        <dbReference type="EMBL" id="KAJ6240304.1"/>
    </source>
</evidence>
<organism evidence="3 4">
    <name type="scientific">Anaeramoeba flamelloides</name>
    <dbReference type="NCBI Taxonomy" id="1746091"/>
    <lineage>
        <taxon>Eukaryota</taxon>
        <taxon>Metamonada</taxon>
        <taxon>Anaeramoebidae</taxon>
        <taxon>Anaeramoeba</taxon>
    </lineage>
</organism>
<feature type="transmembrane region" description="Helical" evidence="1">
    <location>
        <begin position="162"/>
        <end position="184"/>
    </location>
</feature>
<keyword evidence="1" id="KW-0812">Transmembrane</keyword>
<proteinExistence type="predicted"/>
<keyword evidence="2" id="KW-0732">Signal</keyword>
<reference evidence="3" key="1">
    <citation type="submission" date="2022-08" db="EMBL/GenBank/DDBJ databases">
        <title>Novel sulfate-reducing endosymbionts in the free-living metamonad Anaeramoeba.</title>
        <authorList>
            <person name="Jerlstrom-Hultqvist J."/>
            <person name="Cepicka I."/>
            <person name="Gallot-Lavallee L."/>
            <person name="Salas-Leiva D."/>
            <person name="Curtis B.A."/>
            <person name="Zahonova K."/>
            <person name="Pipaliya S."/>
            <person name="Dacks J."/>
            <person name="Roger A.J."/>
        </authorList>
    </citation>
    <scope>NUCLEOTIDE SEQUENCE</scope>
    <source>
        <strain evidence="3">Schooner1</strain>
    </source>
</reference>
<gene>
    <name evidence="3" type="ORF">M0813_24302</name>
</gene>
<feature type="chain" id="PRO_5046379804" evidence="2">
    <location>
        <begin position="19"/>
        <end position="188"/>
    </location>
</feature>
<accession>A0ABQ8Y7N5</accession>
<dbReference type="EMBL" id="JAOAOG010000209">
    <property type="protein sequence ID" value="KAJ6240304.1"/>
    <property type="molecule type" value="Genomic_DNA"/>
</dbReference>
<evidence type="ECO:0000256" key="2">
    <source>
        <dbReference type="SAM" id="SignalP"/>
    </source>
</evidence>
<protein>
    <submittedName>
        <fullName evidence="3">Uncharacterized protein</fullName>
    </submittedName>
</protein>
<keyword evidence="1" id="KW-0472">Membrane</keyword>
<evidence type="ECO:0000313" key="4">
    <source>
        <dbReference type="Proteomes" id="UP001150062"/>
    </source>
</evidence>